<feature type="compositionally biased region" description="Basic and acidic residues" evidence="1">
    <location>
        <begin position="106"/>
        <end position="126"/>
    </location>
</feature>
<sequence length="157" mass="18218">MTASNAASKSSGGLFWDVKYALIEPVDYLFEPPAPKSSERWSPSQVSSTRPEAVHPAGPLIKIKKVNVYNIVLQDGEVDKVVNISEKKNQSDYDDIDRRRARSPTKRAEDNGRYLNKRQDDREKYRRLQRRHSRRSEYSIRDSGYAHRSHRRSCQDP</sequence>
<comment type="caution">
    <text evidence="2">The sequence shown here is derived from an EMBL/GenBank/DDBJ whole genome shotgun (WGS) entry which is preliminary data.</text>
</comment>
<name>A0AAQ4DRP5_AMBAM</name>
<dbReference type="EMBL" id="JARKHS020027681">
    <property type="protein sequence ID" value="KAK8765135.1"/>
    <property type="molecule type" value="Genomic_DNA"/>
</dbReference>
<gene>
    <name evidence="2" type="ORF">V5799_032266</name>
</gene>
<evidence type="ECO:0000313" key="3">
    <source>
        <dbReference type="Proteomes" id="UP001321473"/>
    </source>
</evidence>
<evidence type="ECO:0000256" key="1">
    <source>
        <dbReference type="SAM" id="MobiDB-lite"/>
    </source>
</evidence>
<feature type="region of interest" description="Disordered" evidence="1">
    <location>
        <begin position="85"/>
        <end position="157"/>
    </location>
</feature>
<dbReference type="Proteomes" id="UP001321473">
    <property type="component" value="Unassembled WGS sequence"/>
</dbReference>
<feature type="compositionally biased region" description="Polar residues" evidence="1">
    <location>
        <begin position="40"/>
        <end position="50"/>
    </location>
</feature>
<organism evidence="2 3">
    <name type="scientific">Amblyomma americanum</name>
    <name type="common">Lone star tick</name>
    <dbReference type="NCBI Taxonomy" id="6943"/>
    <lineage>
        <taxon>Eukaryota</taxon>
        <taxon>Metazoa</taxon>
        <taxon>Ecdysozoa</taxon>
        <taxon>Arthropoda</taxon>
        <taxon>Chelicerata</taxon>
        <taxon>Arachnida</taxon>
        <taxon>Acari</taxon>
        <taxon>Parasitiformes</taxon>
        <taxon>Ixodida</taxon>
        <taxon>Ixodoidea</taxon>
        <taxon>Ixodidae</taxon>
        <taxon>Amblyomminae</taxon>
        <taxon>Amblyomma</taxon>
    </lineage>
</organism>
<protein>
    <submittedName>
        <fullName evidence="2">Uncharacterized protein</fullName>
    </submittedName>
</protein>
<dbReference type="AlphaFoldDB" id="A0AAQ4DRP5"/>
<feature type="compositionally biased region" description="Basic residues" evidence="1">
    <location>
        <begin position="147"/>
        <end position="157"/>
    </location>
</feature>
<keyword evidence="3" id="KW-1185">Reference proteome</keyword>
<evidence type="ECO:0000313" key="2">
    <source>
        <dbReference type="EMBL" id="KAK8765135.1"/>
    </source>
</evidence>
<proteinExistence type="predicted"/>
<feature type="region of interest" description="Disordered" evidence="1">
    <location>
        <begin position="31"/>
        <end position="56"/>
    </location>
</feature>
<reference evidence="2 3" key="1">
    <citation type="journal article" date="2023" name="Arcadia Sci">
        <title>De novo assembly of a long-read Amblyomma americanum tick genome.</title>
        <authorList>
            <person name="Chou S."/>
            <person name="Poskanzer K.E."/>
            <person name="Rollins M."/>
            <person name="Thuy-Boun P.S."/>
        </authorList>
    </citation>
    <scope>NUCLEOTIDE SEQUENCE [LARGE SCALE GENOMIC DNA]</scope>
    <source>
        <strain evidence="2">F_SG_1</strain>
        <tissue evidence="2">Salivary glands</tissue>
    </source>
</reference>
<accession>A0AAQ4DRP5</accession>